<dbReference type="PANTHER" id="PTHR30287:SF2">
    <property type="entry name" value="BLL1001 PROTEIN"/>
    <property type="match status" value="1"/>
</dbReference>
<dbReference type="Pfam" id="PF12704">
    <property type="entry name" value="MacB_PCD"/>
    <property type="match status" value="2"/>
</dbReference>
<evidence type="ECO:0000256" key="2">
    <source>
        <dbReference type="ARBA" id="ARBA00022475"/>
    </source>
</evidence>
<evidence type="ECO:0000256" key="5">
    <source>
        <dbReference type="ARBA" id="ARBA00023136"/>
    </source>
</evidence>
<evidence type="ECO:0000256" key="1">
    <source>
        <dbReference type="ARBA" id="ARBA00004651"/>
    </source>
</evidence>
<gene>
    <name evidence="9" type="ORF">C7443_101218</name>
</gene>
<feature type="transmembrane region" description="Helical" evidence="6">
    <location>
        <begin position="244"/>
        <end position="264"/>
    </location>
</feature>
<dbReference type="EMBL" id="QGTJ01000001">
    <property type="protein sequence ID" value="PWV65733.1"/>
    <property type="molecule type" value="Genomic_DNA"/>
</dbReference>
<dbReference type="RefSeq" id="WP_110016728.1">
    <property type="nucleotide sequence ID" value="NZ_QGTJ01000001.1"/>
</dbReference>
<dbReference type="GO" id="GO:0005886">
    <property type="term" value="C:plasma membrane"/>
    <property type="evidence" value="ECO:0007669"/>
    <property type="project" value="UniProtKB-SubCell"/>
</dbReference>
<name>A0A317N0E6_9GAMM</name>
<dbReference type="PANTHER" id="PTHR30287">
    <property type="entry name" value="MEMBRANE COMPONENT OF PREDICTED ABC SUPERFAMILY METABOLITE UPTAKE TRANSPORTER"/>
    <property type="match status" value="1"/>
</dbReference>
<feature type="transmembrane region" description="Helical" evidence="6">
    <location>
        <begin position="408"/>
        <end position="428"/>
    </location>
</feature>
<feature type="transmembrane region" description="Helical" evidence="6">
    <location>
        <begin position="330"/>
        <end position="358"/>
    </location>
</feature>
<dbReference type="OrthoDB" id="343744at2"/>
<keyword evidence="5 6" id="KW-0472">Membrane</keyword>
<comment type="subcellular location">
    <subcellularLocation>
        <location evidence="1">Cell membrane</location>
        <topology evidence="1">Multi-pass membrane protein</topology>
    </subcellularLocation>
</comment>
<dbReference type="Proteomes" id="UP000246569">
    <property type="component" value="Unassembled WGS sequence"/>
</dbReference>
<feature type="transmembrane region" description="Helical" evidence="6">
    <location>
        <begin position="385"/>
        <end position="402"/>
    </location>
</feature>
<feature type="transmembrane region" description="Helical" evidence="6">
    <location>
        <begin position="791"/>
        <end position="812"/>
    </location>
</feature>
<evidence type="ECO:0000256" key="3">
    <source>
        <dbReference type="ARBA" id="ARBA00022692"/>
    </source>
</evidence>
<evidence type="ECO:0000259" key="8">
    <source>
        <dbReference type="Pfam" id="PF12704"/>
    </source>
</evidence>
<dbReference type="InterPro" id="IPR003838">
    <property type="entry name" value="ABC3_permease_C"/>
</dbReference>
<dbReference type="Pfam" id="PF02687">
    <property type="entry name" value="FtsX"/>
    <property type="match status" value="2"/>
</dbReference>
<feature type="transmembrane region" description="Helical" evidence="6">
    <location>
        <begin position="284"/>
        <end position="310"/>
    </location>
</feature>
<reference evidence="9 10" key="1">
    <citation type="submission" date="2018-05" db="EMBL/GenBank/DDBJ databases">
        <title>Genomic Encyclopedia of Type Strains, Phase IV (KMG-IV): sequencing the most valuable type-strain genomes for metagenomic binning, comparative biology and taxonomic classification.</title>
        <authorList>
            <person name="Goeker M."/>
        </authorList>
    </citation>
    <scope>NUCLEOTIDE SEQUENCE [LARGE SCALE GENOMIC DNA]</scope>
    <source>
        <strain evidence="9 10">DSM 23606</strain>
    </source>
</reference>
<evidence type="ECO:0000313" key="10">
    <source>
        <dbReference type="Proteomes" id="UP000246569"/>
    </source>
</evidence>
<evidence type="ECO:0000256" key="4">
    <source>
        <dbReference type="ARBA" id="ARBA00022989"/>
    </source>
</evidence>
<evidence type="ECO:0000256" key="6">
    <source>
        <dbReference type="SAM" id="Phobius"/>
    </source>
</evidence>
<protein>
    <submittedName>
        <fullName evidence="9">Putative ABC transport system permease protein</fullName>
    </submittedName>
</protein>
<feature type="domain" description="MacB-like periplasmic core" evidence="8">
    <location>
        <begin position="20"/>
        <end position="205"/>
    </location>
</feature>
<feature type="domain" description="ABC3 transporter permease C-terminal" evidence="7">
    <location>
        <begin position="243"/>
        <end position="359"/>
    </location>
</feature>
<feature type="transmembrane region" description="Helical" evidence="6">
    <location>
        <begin position="743"/>
        <end position="771"/>
    </location>
</feature>
<evidence type="ECO:0000259" key="7">
    <source>
        <dbReference type="Pfam" id="PF02687"/>
    </source>
</evidence>
<organism evidence="9 10">
    <name type="scientific">Plasticicumulans acidivorans</name>
    <dbReference type="NCBI Taxonomy" id="886464"/>
    <lineage>
        <taxon>Bacteria</taxon>
        <taxon>Pseudomonadati</taxon>
        <taxon>Pseudomonadota</taxon>
        <taxon>Gammaproteobacteria</taxon>
        <taxon>Candidatus Competibacteraceae</taxon>
        <taxon>Plasticicumulans</taxon>
    </lineage>
</organism>
<proteinExistence type="predicted"/>
<feature type="domain" description="ABC3 transporter permease C-terminal" evidence="7">
    <location>
        <begin position="702"/>
        <end position="818"/>
    </location>
</feature>
<feature type="transmembrane region" description="Helical" evidence="6">
    <location>
        <begin position="462"/>
        <end position="482"/>
    </location>
</feature>
<keyword evidence="3 6" id="KW-0812">Transmembrane</keyword>
<accession>A0A317N0E6</accession>
<keyword evidence="2" id="KW-1003">Cell membrane</keyword>
<feature type="transmembrane region" description="Helical" evidence="6">
    <location>
        <begin position="698"/>
        <end position="722"/>
    </location>
</feature>
<dbReference type="InterPro" id="IPR038766">
    <property type="entry name" value="Membrane_comp_ABC_pdt"/>
</dbReference>
<feature type="domain" description="MacB-like periplasmic core" evidence="8">
    <location>
        <begin position="461"/>
        <end position="624"/>
    </location>
</feature>
<comment type="caution">
    <text evidence="9">The sequence shown here is derived from an EMBL/GenBank/DDBJ whole genome shotgun (WGS) entry which is preliminary data.</text>
</comment>
<keyword evidence="4 6" id="KW-1133">Transmembrane helix</keyword>
<keyword evidence="10" id="KW-1185">Reference proteome</keyword>
<sequence length="826" mass="88532">MRLLLRAMLRELSQHPLLNALAIFGIALGVAAVLAVQIASISARASFERSTQTLSGHTNYVIEGGPAGVPEAFYRTLRIELGIRDSAPVVSGWVQLETDGRWCELIGLDPIAELGFGRLRVASEASRSFSPADNGVWVSTQLAHSLPHAADGTLTLRAAERSHRLPLAGVIDIPGSRLFADIASAQVILGRGGWLSRIELQLDDRQAQHLRTQLPADLTLRSQRERNEQVTQLSSAFDFNLTSLSLLVLLIGAFLIFSTMQFVVTRRRTLYRRLYALGVTRGELAGLIAVEAAILGSLGTLLGGVIGLWLGHGVLPLFVRTVDDLYYPLATATLTLTSVTLLKVTLLGLGATLLAACWPGREALRELHSRAPEHQARADQRRVRPLLLALAGIGAALVIIAGSRGLPAGFLALALLVTAAVLVMPDALRCLTRRLHPLPLLRRSLLWRLALRDIDRHRQRTAIAVVALAVALGSALAMAVMIDSFRSGVEHWLHQLLQADIYVQPQAAVGNHQAVPLAPGVVERLQASPGVAAVATYQRVETRSGQRSVQLIALDAPPQARAGYQLISGEMAAAWAAFDHGAVLISEPLAWHAQLGVGDQLTLASDHGPLRLRVAGIFRDYGSEHGRVLLARPYFARAFADDRPGSAGLFLTAGTPTGEVLGPLAAQLSPLQALDFRSAAEILTASLAVFDRTFSITALVRVIALTVAVAGVLGSLLALAIERRREFAILRVLGLMPGELLRLLLLECGWLGLAAGLLALPLGLGMAYMLTAVINRRAFGWSLPFEISAETLLSTLLLAVLAALLAGIYPALQLARTPAARTLHEE</sequence>
<dbReference type="AlphaFoldDB" id="A0A317N0E6"/>
<dbReference type="InterPro" id="IPR025857">
    <property type="entry name" value="MacB_PCD"/>
</dbReference>
<evidence type="ECO:0000313" key="9">
    <source>
        <dbReference type="EMBL" id="PWV65733.1"/>
    </source>
</evidence>